<dbReference type="InterPro" id="IPR000719">
    <property type="entry name" value="Prot_kinase_dom"/>
</dbReference>
<evidence type="ECO:0000256" key="1">
    <source>
        <dbReference type="ARBA" id="ARBA00038101"/>
    </source>
</evidence>
<gene>
    <name evidence="3" type="ORF">M9Y10_029468</name>
</gene>
<dbReference type="EMBL" id="JAPFFF010000004">
    <property type="protein sequence ID" value="KAK8892245.1"/>
    <property type="molecule type" value="Genomic_DNA"/>
</dbReference>
<dbReference type="SMART" id="SM00671">
    <property type="entry name" value="SEL1"/>
    <property type="match status" value="12"/>
</dbReference>
<dbReference type="Pfam" id="PF00069">
    <property type="entry name" value="Pkinase"/>
    <property type="match status" value="1"/>
</dbReference>
<reference evidence="3 4" key="1">
    <citation type="submission" date="2024-04" db="EMBL/GenBank/DDBJ databases">
        <title>Tritrichomonas musculus Genome.</title>
        <authorList>
            <person name="Alves-Ferreira E."/>
            <person name="Grigg M."/>
            <person name="Lorenzi H."/>
            <person name="Galac M."/>
        </authorList>
    </citation>
    <scope>NUCLEOTIDE SEQUENCE [LARGE SCALE GENOMIC DNA]</scope>
    <source>
        <strain evidence="3 4">EAF2021</strain>
    </source>
</reference>
<dbReference type="InterPro" id="IPR050767">
    <property type="entry name" value="Sel1_AlgK"/>
</dbReference>
<dbReference type="Gene3D" id="1.10.510.10">
    <property type="entry name" value="Transferase(Phosphotransferase) domain 1"/>
    <property type="match status" value="1"/>
</dbReference>
<dbReference type="SUPFAM" id="SSF81901">
    <property type="entry name" value="HCP-like"/>
    <property type="match status" value="3"/>
</dbReference>
<dbReference type="InterPro" id="IPR011009">
    <property type="entry name" value="Kinase-like_dom_sf"/>
</dbReference>
<dbReference type="Proteomes" id="UP001470230">
    <property type="component" value="Unassembled WGS sequence"/>
</dbReference>
<feature type="domain" description="Protein kinase" evidence="2">
    <location>
        <begin position="1"/>
        <end position="142"/>
    </location>
</feature>
<dbReference type="InterPro" id="IPR011990">
    <property type="entry name" value="TPR-like_helical_dom_sf"/>
</dbReference>
<evidence type="ECO:0000313" key="3">
    <source>
        <dbReference type="EMBL" id="KAK8892245.1"/>
    </source>
</evidence>
<proteinExistence type="inferred from homology"/>
<dbReference type="Pfam" id="PF08238">
    <property type="entry name" value="Sel1"/>
    <property type="match status" value="10"/>
</dbReference>
<dbReference type="PROSITE" id="PS00108">
    <property type="entry name" value="PROTEIN_KINASE_ST"/>
    <property type="match status" value="1"/>
</dbReference>
<accession>A0ABR2KM82</accession>
<dbReference type="Gene3D" id="1.25.40.10">
    <property type="entry name" value="Tetratricopeptide repeat domain"/>
    <property type="match status" value="2"/>
</dbReference>
<dbReference type="PROSITE" id="PS50011">
    <property type="entry name" value="PROTEIN_KINASE_DOM"/>
    <property type="match status" value="1"/>
</dbReference>
<sequence>MIIIEFFQFKIYIYRDLKPSNFILNKNKTVVLIDFDRMISHSNPNSTRSFGHNFCAPKVVSDEMFNEKADIYSLGLIIYFIIFEKYPLIEYDNSSNPIKYPFHEFQEEYPILKKICEDCTRLKPDERPCISYLIDTFYFEFFSKIPVQVLENDLIRSVKDIHTEKFAPYWIFLAEKNNPFCLFKLGSFYNFGLFLTGIVTKKDITEERYIPDNINKKMYYFTLASNEKIPEACYNLGLMYFEGIEIPRDINKAMHYLTLSANQNFSPAQCQLGFIFWNGKLIQQDIKKALYYLTLSANQNDSDAQLNLGQIYDNCFRYKNSLYGDIEKAIHYYSLAAKNNSKRAQYCLGNIFYIPEYKRLDFNKAIDYFTLAANQNVKEAQNNLGLIYSSYEYKFHDIDKAIYYFTCAANQNHPHSQFNLGRIYEIGILVPRNIPKAIHYYELAAHQNFSRAQFRLGVLYYNGEYVQQNISKAINYLLQASEQNDPLGLTYLGLIYFSGIYVKQDLNKAIYYYTKAANLGHPNAQYSIGIIYYLNGKCFQDIKKGIYYLALSAKNGYIESYFYLGCFYFQNNYIPRDIEISISYYREASSFNDRFAKNNFAIIMKNGYNDRNPNLGYAVILLKEAIKLGDVVAMFNLANIYWQNEKSKKAIKLLIKSSLKDFKFSLIFLSILLVKRIDNLTIKTIQDEIKQFGIEISNLDVKLFCIINKLQLKKWD</sequence>
<dbReference type="InterPro" id="IPR006597">
    <property type="entry name" value="Sel1-like"/>
</dbReference>
<protein>
    <recommendedName>
        <fullName evidence="2">Protein kinase domain-containing protein</fullName>
    </recommendedName>
</protein>
<keyword evidence="4" id="KW-1185">Reference proteome</keyword>
<dbReference type="InterPro" id="IPR008271">
    <property type="entry name" value="Ser/Thr_kinase_AS"/>
</dbReference>
<comment type="caution">
    <text evidence="3">The sequence shown here is derived from an EMBL/GenBank/DDBJ whole genome shotgun (WGS) entry which is preliminary data.</text>
</comment>
<dbReference type="SUPFAM" id="SSF56112">
    <property type="entry name" value="Protein kinase-like (PK-like)"/>
    <property type="match status" value="1"/>
</dbReference>
<dbReference type="PANTHER" id="PTHR11102:SF160">
    <property type="entry name" value="ERAD-ASSOCIATED E3 UBIQUITIN-PROTEIN LIGASE COMPONENT HRD3"/>
    <property type="match status" value="1"/>
</dbReference>
<organism evidence="3 4">
    <name type="scientific">Tritrichomonas musculus</name>
    <dbReference type="NCBI Taxonomy" id="1915356"/>
    <lineage>
        <taxon>Eukaryota</taxon>
        <taxon>Metamonada</taxon>
        <taxon>Parabasalia</taxon>
        <taxon>Tritrichomonadida</taxon>
        <taxon>Tritrichomonadidae</taxon>
        <taxon>Tritrichomonas</taxon>
    </lineage>
</organism>
<evidence type="ECO:0000313" key="4">
    <source>
        <dbReference type="Proteomes" id="UP001470230"/>
    </source>
</evidence>
<comment type="similarity">
    <text evidence="1">Belongs to the sel-1 family.</text>
</comment>
<evidence type="ECO:0000259" key="2">
    <source>
        <dbReference type="PROSITE" id="PS50011"/>
    </source>
</evidence>
<name>A0ABR2KM82_9EUKA</name>
<dbReference type="PANTHER" id="PTHR11102">
    <property type="entry name" value="SEL-1-LIKE PROTEIN"/>
    <property type="match status" value="1"/>
</dbReference>